<gene>
    <name evidence="13" type="ORF">V6N12_044506</name>
</gene>
<evidence type="ECO:0000256" key="5">
    <source>
        <dbReference type="ARBA" id="ARBA00022840"/>
    </source>
</evidence>
<keyword evidence="3" id="KW-0132">Cell division</keyword>
<dbReference type="Gene3D" id="3.40.1190.10">
    <property type="entry name" value="Mur-like, catalytic domain"/>
    <property type="match status" value="1"/>
</dbReference>
<evidence type="ECO:0000256" key="8">
    <source>
        <dbReference type="ARBA" id="ARBA00023306"/>
    </source>
</evidence>
<dbReference type="PANTHER" id="PTHR43024">
    <property type="entry name" value="UDP-N-ACETYLMURAMOYL-TRIPEPTIDE--D-ALANYL-D-ALANINE LIGASE"/>
    <property type="match status" value="1"/>
</dbReference>
<dbReference type="Pfam" id="PF08245">
    <property type="entry name" value="Mur_ligase_M"/>
    <property type="match status" value="1"/>
</dbReference>
<keyword evidence="1" id="KW-0963">Cytoplasm</keyword>
<dbReference type="HAMAP" id="MF_02019">
    <property type="entry name" value="MurF"/>
    <property type="match status" value="1"/>
</dbReference>
<evidence type="ECO:0000256" key="3">
    <source>
        <dbReference type="ARBA" id="ARBA00022618"/>
    </source>
</evidence>
<keyword evidence="8" id="KW-0131">Cell cycle</keyword>
<evidence type="ECO:0000256" key="2">
    <source>
        <dbReference type="ARBA" id="ARBA00022598"/>
    </source>
</evidence>
<dbReference type="SUPFAM" id="SSF63418">
    <property type="entry name" value="MurE/MurF N-terminal domain"/>
    <property type="match status" value="1"/>
</dbReference>
<proteinExistence type="inferred from homology"/>
<keyword evidence="2" id="KW-0436">Ligase</keyword>
<feature type="domain" description="Mur ligase C-terminal" evidence="11">
    <location>
        <begin position="412"/>
        <end position="536"/>
    </location>
</feature>
<dbReference type="SUPFAM" id="SSF53623">
    <property type="entry name" value="MurD-like peptide ligases, catalytic domain"/>
    <property type="match status" value="1"/>
</dbReference>
<dbReference type="InterPro" id="IPR036615">
    <property type="entry name" value="Mur_ligase_C_dom_sf"/>
</dbReference>
<dbReference type="InterPro" id="IPR035911">
    <property type="entry name" value="MurE/MurF_N"/>
</dbReference>
<keyword evidence="9" id="KW-0961">Cell wall biogenesis/degradation</keyword>
<dbReference type="InterPro" id="IPR005863">
    <property type="entry name" value="UDP-N-AcMur_synth"/>
</dbReference>
<keyword evidence="7" id="KW-0573">Peptidoglycan synthesis</keyword>
<keyword evidence="5" id="KW-0067">ATP-binding</keyword>
<evidence type="ECO:0000313" key="14">
    <source>
        <dbReference type="Proteomes" id="UP001472677"/>
    </source>
</evidence>
<evidence type="ECO:0000256" key="1">
    <source>
        <dbReference type="ARBA" id="ARBA00022490"/>
    </source>
</evidence>
<dbReference type="Pfam" id="PF02875">
    <property type="entry name" value="Mur_ligase_C"/>
    <property type="match status" value="1"/>
</dbReference>
<dbReference type="Gene3D" id="3.40.1390.10">
    <property type="entry name" value="MurE/MurF, N-terminal domain"/>
    <property type="match status" value="1"/>
</dbReference>
<protein>
    <recommendedName>
        <fullName evidence="10">UDP-MurNAc-pentapeptide synthetase</fullName>
    </recommendedName>
</protein>
<feature type="domain" description="Mur ligase central" evidence="12">
    <location>
        <begin position="161"/>
        <end position="280"/>
    </location>
</feature>
<evidence type="ECO:0000313" key="13">
    <source>
        <dbReference type="EMBL" id="KAK8508590.1"/>
    </source>
</evidence>
<keyword evidence="14" id="KW-1185">Reference proteome</keyword>
<dbReference type="PANTHER" id="PTHR43024:SF1">
    <property type="entry name" value="UDP-N-ACETYLMURAMOYL-TRIPEPTIDE--D-ALANYL-D-ALANINE LIGASE"/>
    <property type="match status" value="1"/>
</dbReference>
<organism evidence="13 14">
    <name type="scientific">Hibiscus sabdariffa</name>
    <name type="common">roselle</name>
    <dbReference type="NCBI Taxonomy" id="183260"/>
    <lineage>
        <taxon>Eukaryota</taxon>
        <taxon>Viridiplantae</taxon>
        <taxon>Streptophyta</taxon>
        <taxon>Embryophyta</taxon>
        <taxon>Tracheophyta</taxon>
        <taxon>Spermatophyta</taxon>
        <taxon>Magnoliopsida</taxon>
        <taxon>eudicotyledons</taxon>
        <taxon>Gunneridae</taxon>
        <taxon>Pentapetalae</taxon>
        <taxon>rosids</taxon>
        <taxon>malvids</taxon>
        <taxon>Malvales</taxon>
        <taxon>Malvaceae</taxon>
        <taxon>Malvoideae</taxon>
        <taxon>Hibiscus</taxon>
    </lineage>
</organism>
<dbReference type="Proteomes" id="UP001472677">
    <property type="component" value="Unassembled WGS sequence"/>
</dbReference>
<evidence type="ECO:0000256" key="7">
    <source>
        <dbReference type="ARBA" id="ARBA00022984"/>
    </source>
</evidence>
<dbReference type="InterPro" id="IPR036565">
    <property type="entry name" value="Mur-like_cat_sf"/>
</dbReference>
<evidence type="ECO:0000256" key="10">
    <source>
        <dbReference type="ARBA" id="ARBA00031461"/>
    </source>
</evidence>
<accession>A0ABR2BN62</accession>
<reference evidence="13 14" key="1">
    <citation type="journal article" date="2024" name="G3 (Bethesda)">
        <title>Genome assembly of Hibiscus sabdariffa L. provides insights into metabolisms of medicinal natural products.</title>
        <authorList>
            <person name="Kim T."/>
        </authorList>
    </citation>
    <scope>NUCLEOTIDE SEQUENCE [LARGE SCALE GENOMIC DNA]</scope>
    <source>
        <strain evidence="13">TK-2024</strain>
        <tissue evidence="13">Old leaves</tissue>
    </source>
</reference>
<dbReference type="InterPro" id="IPR004101">
    <property type="entry name" value="Mur_ligase_C"/>
</dbReference>
<dbReference type="InterPro" id="IPR051046">
    <property type="entry name" value="MurCDEF_CellWall_CoF430Synth"/>
</dbReference>
<evidence type="ECO:0000256" key="9">
    <source>
        <dbReference type="ARBA" id="ARBA00023316"/>
    </source>
</evidence>
<comment type="caution">
    <text evidence="13">The sequence shown here is derived from an EMBL/GenBank/DDBJ whole genome shotgun (WGS) entry which is preliminary data.</text>
</comment>
<dbReference type="Gene3D" id="3.90.190.20">
    <property type="entry name" value="Mur ligase, C-terminal domain"/>
    <property type="match status" value="1"/>
</dbReference>
<evidence type="ECO:0000259" key="11">
    <source>
        <dbReference type="Pfam" id="PF02875"/>
    </source>
</evidence>
<evidence type="ECO:0000259" key="12">
    <source>
        <dbReference type="Pfam" id="PF08245"/>
    </source>
</evidence>
<keyword evidence="6" id="KW-0133">Cell shape</keyword>
<dbReference type="InterPro" id="IPR013221">
    <property type="entry name" value="Mur_ligase_cen"/>
</dbReference>
<name>A0ABR2BN62_9ROSI</name>
<dbReference type="SUPFAM" id="SSF53244">
    <property type="entry name" value="MurD-like peptide ligases, peptide-binding domain"/>
    <property type="match status" value="1"/>
</dbReference>
<dbReference type="EMBL" id="JBBPBM010000099">
    <property type="protein sequence ID" value="KAK8508590.1"/>
    <property type="molecule type" value="Genomic_DNA"/>
</dbReference>
<evidence type="ECO:0000256" key="6">
    <source>
        <dbReference type="ARBA" id="ARBA00022960"/>
    </source>
</evidence>
<sequence>MAAFRFPNTFSLTKSYVSKPSTPALHERVLLISPTPGKNTSSYSTHITLCAPSNSLLWTVTDIAQALGGRIIKWGPPGTISTDTRTIEPGQWFFAMAGENFDAHDFVTLELSRSGCVGVIGNRVCENWEMGFVQIDGDTVSSLLKMATFARNRLLGKVIAVTGSVGKTSTKAMIALGLESFGSEVYQSYGNWNNRIGVALSLIGIPRNVGIAVLEMGMDRRGEILELARLGRPDIRVILNVGASHLEKLGSLEEIAMAKGEILEEAMPGDICVLNADDPLVMSLPVPPGVTRHYVRCSISSDKFVIALAFSYAFKVRATLHEVLTLWLCPSTINMLSLECDVRLVAAESVCGGLGVRVVLQKNMEMVEFVIPGLGLHLALNACAAAAVVTSIGVPLSEVGRSLSRYVPVRMRSEFIVAKSGIKIVNDVYNANPVSTKAAIDMLQSIDCDGKRVAILGDMLELGPLEIEYHEEILNYCFGAHIDVVGIAGKRFHLAADNMNLMKKMKIVHAIDSENLVPKILKYLNMNDVVLVKGSRGMQMEKVVDALVAMPIVTPPCSENRE</sequence>
<evidence type="ECO:0000256" key="4">
    <source>
        <dbReference type="ARBA" id="ARBA00022741"/>
    </source>
</evidence>
<keyword evidence="4" id="KW-0547">Nucleotide-binding</keyword>